<evidence type="ECO:0000256" key="9">
    <source>
        <dbReference type="ARBA" id="ARBA00023303"/>
    </source>
</evidence>
<evidence type="ECO:0000256" key="2">
    <source>
        <dbReference type="ARBA" id="ARBA00007254"/>
    </source>
</evidence>
<dbReference type="GO" id="GO:0005886">
    <property type="term" value="C:plasma membrane"/>
    <property type="evidence" value="ECO:0007669"/>
    <property type="project" value="UniProtKB-SubCell"/>
</dbReference>
<name>A0A8I0ANT0_9FIRM</name>
<dbReference type="NCBIfam" id="TIGR00220">
    <property type="entry name" value="mscL"/>
    <property type="match status" value="1"/>
</dbReference>
<keyword evidence="8 10" id="KW-0472">Membrane</keyword>
<evidence type="ECO:0000256" key="4">
    <source>
        <dbReference type="ARBA" id="ARBA00022475"/>
    </source>
</evidence>
<gene>
    <name evidence="10 11" type="primary">mscL</name>
    <name evidence="11" type="ORF">H8S09_06455</name>
</gene>
<dbReference type="PANTHER" id="PTHR30266">
    <property type="entry name" value="MECHANOSENSITIVE CHANNEL MSCL"/>
    <property type="match status" value="1"/>
</dbReference>
<keyword evidence="3 10" id="KW-0813">Transport</keyword>
<evidence type="ECO:0000256" key="1">
    <source>
        <dbReference type="ARBA" id="ARBA00004651"/>
    </source>
</evidence>
<evidence type="ECO:0000313" key="12">
    <source>
        <dbReference type="Proteomes" id="UP000615234"/>
    </source>
</evidence>
<dbReference type="EMBL" id="JACOOX010000003">
    <property type="protein sequence ID" value="MBC5662539.1"/>
    <property type="molecule type" value="Genomic_DNA"/>
</dbReference>
<comment type="subcellular location">
    <subcellularLocation>
        <location evidence="1 10">Cell membrane</location>
        <topology evidence="1 10">Multi-pass membrane protein</topology>
    </subcellularLocation>
</comment>
<keyword evidence="6 10" id="KW-1133">Transmembrane helix</keyword>
<keyword evidence="5 10" id="KW-0812">Transmembrane</keyword>
<evidence type="ECO:0000256" key="6">
    <source>
        <dbReference type="ARBA" id="ARBA00022989"/>
    </source>
</evidence>
<dbReference type="InterPro" id="IPR036019">
    <property type="entry name" value="MscL_channel"/>
</dbReference>
<dbReference type="HAMAP" id="MF_00115">
    <property type="entry name" value="MscL"/>
    <property type="match status" value="1"/>
</dbReference>
<protein>
    <recommendedName>
        <fullName evidence="10">Large-conductance mechanosensitive channel</fullName>
    </recommendedName>
</protein>
<comment type="function">
    <text evidence="10">Channel that opens in response to stretch forces in the membrane lipid bilayer. May participate in the regulation of osmotic pressure changes within the cell.</text>
</comment>
<dbReference type="Pfam" id="PF01741">
    <property type="entry name" value="MscL"/>
    <property type="match status" value="1"/>
</dbReference>
<dbReference type="PROSITE" id="PS01327">
    <property type="entry name" value="MSCL"/>
    <property type="match status" value="1"/>
</dbReference>
<organism evidence="11 12">
    <name type="scientific">Coprococcus hominis</name>
    <name type="common">ex Liu et al. 2022</name>
    <dbReference type="NCBI Taxonomy" id="2763039"/>
    <lineage>
        <taxon>Bacteria</taxon>
        <taxon>Bacillati</taxon>
        <taxon>Bacillota</taxon>
        <taxon>Clostridia</taxon>
        <taxon>Lachnospirales</taxon>
        <taxon>Lachnospiraceae</taxon>
        <taxon>Coprococcus</taxon>
    </lineage>
</organism>
<evidence type="ECO:0000256" key="8">
    <source>
        <dbReference type="ARBA" id="ARBA00023136"/>
    </source>
</evidence>
<dbReference type="PANTHER" id="PTHR30266:SF2">
    <property type="entry name" value="LARGE-CONDUCTANCE MECHANOSENSITIVE CHANNEL"/>
    <property type="match status" value="1"/>
</dbReference>
<evidence type="ECO:0000256" key="10">
    <source>
        <dbReference type="HAMAP-Rule" id="MF_00115"/>
    </source>
</evidence>
<reference evidence="11 12" key="1">
    <citation type="submission" date="2020-08" db="EMBL/GenBank/DDBJ databases">
        <title>Genome public.</title>
        <authorList>
            <person name="Liu C."/>
            <person name="Sun Q."/>
        </authorList>
    </citation>
    <scope>NUCLEOTIDE SEQUENCE [LARGE SCALE GENOMIC DNA]</scope>
    <source>
        <strain evidence="11 12">NSJ-10</strain>
    </source>
</reference>
<keyword evidence="7 10" id="KW-0406">Ion transport</keyword>
<dbReference type="SUPFAM" id="SSF81330">
    <property type="entry name" value="Gated mechanosensitive channel"/>
    <property type="match status" value="1"/>
</dbReference>
<dbReference type="RefSeq" id="WP_186847564.1">
    <property type="nucleotide sequence ID" value="NZ_JACOOX010000003.1"/>
</dbReference>
<proteinExistence type="inferred from homology"/>
<feature type="transmembrane region" description="Helical" evidence="10">
    <location>
        <begin position="66"/>
        <end position="88"/>
    </location>
</feature>
<keyword evidence="4 10" id="KW-1003">Cell membrane</keyword>
<dbReference type="AlphaFoldDB" id="A0A8I0ANT0"/>
<sequence length="141" mass="15447">MKKFFQEFKEFALKGNVLDMAIGVIIGGAFSGLVTSLTDCFINPLIGCIGGAKVQGKIHLLGDQYIDYGSFITAVINFIIMAFIIFLLMKGIKKLLSLGKKEEVAAPLTRKCPYCYGDIDVKATKCMYCTSDVEPTVKAEE</sequence>
<dbReference type="InterPro" id="IPR019823">
    <property type="entry name" value="Mechanosensitive_channel_CS"/>
</dbReference>
<accession>A0A8I0ANT0</accession>
<keyword evidence="9 10" id="KW-0407">Ion channel</keyword>
<dbReference type="InterPro" id="IPR037673">
    <property type="entry name" value="MSC/AndL"/>
</dbReference>
<dbReference type="Gene3D" id="1.10.1200.120">
    <property type="entry name" value="Large-conductance mechanosensitive channel, MscL, domain 1"/>
    <property type="match status" value="1"/>
</dbReference>
<keyword evidence="12" id="KW-1185">Reference proteome</keyword>
<evidence type="ECO:0000256" key="5">
    <source>
        <dbReference type="ARBA" id="ARBA00022692"/>
    </source>
</evidence>
<evidence type="ECO:0000256" key="3">
    <source>
        <dbReference type="ARBA" id="ARBA00022448"/>
    </source>
</evidence>
<comment type="caution">
    <text evidence="11">The sequence shown here is derived from an EMBL/GenBank/DDBJ whole genome shotgun (WGS) entry which is preliminary data.</text>
</comment>
<comment type="similarity">
    <text evidence="2 10">Belongs to the MscL family.</text>
</comment>
<feature type="transmembrane region" description="Helical" evidence="10">
    <location>
        <begin position="21"/>
        <end position="46"/>
    </location>
</feature>
<evidence type="ECO:0000256" key="7">
    <source>
        <dbReference type="ARBA" id="ARBA00023065"/>
    </source>
</evidence>
<dbReference type="GO" id="GO:0008381">
    <property type="term" value="F:mechanosensitive monoatomic ion channel activity"/>
    <property type="evidence" value="ECO:0007669"/>
    <property type="project" value="UniProtKB-UniRule"/>
</dbReference>
<comment type="subunit">
    <text evidence="10">Homopentamer.</text>
</comment>
<dbReference type="Proteomes" id="UP000615234">
    <property type="component" value="Unassembled WGS sequence"/>
</dbReference>
<dbReference type="PRINTS" id="PR01264">
    <property type="entry name" value="MECHCHANNEL"/>
</dbReference>
<dbReference type="InterPro" id="IPR001185">
    <property type="entry name" value="MS_channel"/>
</dbReference>
<evidence type="ECO:0000313" key="11">
    <source>
        <dbReference type="EMBL" id="MBC5662539.1"/>
    </source>
</evidence>